<dbReference type="InterPro" id="IPR036754">
    <property type="entry name" value="YbaK/aa-tRNA-synt-asso_dom_sf"/>
</dbReference>
<accession>A0A510KG35</accession>
<protein>
    <submittedName>
        <fullName evidence="1">YbaK/EbsC like protein</fullName>
    </submittedName>
</protein>
<evidence type="ECO:0000313" key="1">
    <source>
        <dbReference type="EMBL" id="BBM50177.1"/>
    </source>
</evidence>
<dbReference type="EMBL" id="AP019835">
    <property type="protein sequence ID" value="BBM50177.1"/>
    <property type="molecule type" value="Genomic_DNA"/>
</dbReference>
<dbReference type="GO" id="GO:0002161">
    <property type="term" value="F:aminoacyl-tRNA deacylase activity"/>
    <property type="evidence" value="ECO:0007669"/>
    <property type="project" value="InterPro"/>
</dbReference>
<name>A0A510KG35_9FUSO</name>
<dbReference type="Proteomes" id="UP000321501">
    <property type="component" value="Chromosome"/>
</dbReference>
<gene>
    <name evidence="1" type="ORF">JMUB3934_1474</name>
</gene>
<proteinExistence type="predicted"/>
<dbReference type="Gene3D" id="3.90.960.10">
    <property type="entry name" value="YbaK/aminoacyl-tRNA synthetase-associated domain"/>
    <property type="match status" value="1"/>
</dbReference>
<dbReference type="AlphaFoldDB" id="A0A510KG35"/>
<evidence type="ECO:0000313" key="2">
    <source>
        <dbReference type="Proteomes" id="UP000321501"/>
    </source>
</evidence>
<sequence>MGMKKLFRTFFDKEVEKFDKIIVSAGRRGLQMEVETDKLVEVVKGTIVDLTMEEI</sequence>
<dbReference type="SUPFAM" id="SSF55826">
    <property type="entry name" value="YbaK/ProRS associated domain"/>
    <property type="match status" value="1"/>
</dbReference>
<reference evidence="1 2" key="1">
    <citation type="submission" date="2019-07" db="EMBL/GenBank/DDBJ databases">
        <title>Complete Genome Sequence of Leptotrichia wadei Strain JMUB3934.</title>
        <authorList>
            <person name="Watanabe S."/>
            <person name="Cui L."/>
        </authorList>
    </citation>
    <scope>NUCLEOTIDE SEQUENCE [LARGE SCALE GENOMIC DNA]</scope>
    <source>
        <strain evidence="1 2">JMUB3934</strain>
    </source>
</reference>
<organism evidence="1 2">
    <name type="scientific">Leptotrichia wadei</name>
    <dbReference type="NCBI Taxonomy" id="157687"/>
    <lineage>
        <taxon>Bacteria</taxon>
        <taxon>Fusobacteriati</taxon>
        <taxon>Fusobacteriota</taxon>
        <taxon>Fusobacteriia</taxon>
        <taxon>Fusobacteriales</taxon>
        <taxon>Leptotrichiaceae</taxon>
        <taxon>Leptotrichia</taxon>
    </lineage>
</organism>